<dbReference type="RefSeq" id="WP_137998187.1">
    <property type="nucleotide sequence ID" value="NZ_SJDU01000116.1"/>
</dbReference>
<evidence type="ECO:0000313" key="2">
    <source>
        <dbReference type="Proteomes" id="UP000310168"/>
    </source>
</evidence>
<reference evidence="1 2" key="1">
    <citation type="journal article" date="2019" name="Anaerobe">
        <title>Brachyspira catarrhinii sp. nov., an anaerobic intestinal spirochaete isolated from vervet monkeys may have been misidentified as Brachyspira aalborgi in previous studies.</title>
        <authorList>
            <person name="Phillips N.D."/>
            <person name="La T."/>
            <person name="Hampson D.J."/>
        </authorList>
    </citation>
    <scope>NUCLEOTIDE SEQUENCE [LARGE SCALE GENOMIC DNA]</scope>
    <source>
        <strain evidence="1 2">Z12</strain>
    </source>
</reference>
<keyword evidence="2" id="KW-1185">Reference proteome</keyword>
<protein>
    <submittedName>
        <fullName evidence="1">Uncharacterized protein</fullName>
    </submittedName>
</protein>
<gene>
    <name evidence="1" type="ORF">EZH24_05760</name>
</gene>
<proteinExistence type="predicted"/>
<name>A0ABY2TR75_9SPIR</name>
<sequence length="126" mass="14497">MEEYAILSSKYLKGASVKNWHLFKIKQKTVNSDDKINITVENKSECNEIINNFSIDVMPMPFFYYMLNDNGVINDVYVDGIYYTDKDNTVYYSDNEDIIRVLSAFLGRGVCGTCVSVLYKDNNTIN</sequence>
<organism evidence="1 2">
    <name type="scientific">Brachyspira catarrhinii</name>
    <dbReference type="NCBI Taxonomy" id="2528966"/>
    <lineage>
        <taxon>Bacteria</taxon>
        <taxon>Pseudomonadati</taxon>
        <taxon>Spirochaetota</taxon>
        <taxon>Spirochaetia</taxon>
        <taxon>Brachyspirales</taxon>
        <taxon>Brachyspiraceae</taxon>
        <taxon>Brachyspira</taxon>
    </lineage>
</organism>
<dbReference type="EMBL" id="SJDU01000116">
    <property type="protein sequence ID" value="TKZ35339.1"/>
    <property type="molecule type" value="Genomic_DNA"/>
</dbReference>
<accession>A0ABY2TR75</accession>
<evidence type="ECO:0000313" key="1">
    <source>
        <dbReference type="EMBL" id="TKZ35339.1"/>
    </source>
</evidence>
<dbReference type="Proteomes" id="UP000310168">
    <property type="component" value="Unassembled WGS sequence"/>
</dbReference>
<comment type="caution">
    <text evidence="1">The sequence shown here is derived from an EMBL/GenBank/DDBJ whole genome shotgun (WGS) entry which is preliminary data.</text>
</comment>